<organism evidence="3 4">
    <name type="scientific">Discina gigas</name>
    <dbReference type="NCBI Taxonomy" id="1032678"/>
    <lineage>
        <taxon>Eukaryota</taxon>
        <taxon>Fungi</taxon>
        <taxon>Dikarya</taxon>
        <taxon>Ascomycota</taxon>
        <taxon>Pezizomycotina</taxon>
        <taxon>Pezizomycetes</taxon>
        <taxon>Pezizales</taxon>
        <taxon>Discinaceae</taxon>
        <taxon>Discina</taxon>
    </lineage>
</organism>
<keyword evidence="4" id="KW-1185">Reference proteome</keyword>
<gene>
    <name evidence="3" type="ORF">Q9L58_007288</name>
</gene>
<evidence type="ECO:0000313" key="3">
    <source>
        <dbReference type="EMBL" id="KAL0633805.1"/>
    </source>
</evidence>
<dbReference type="InterPro" id="IPR019019">
    <property type="entry name" value="H-type_lectin_domain"/>
</dbReference>
<feature type="domain" description="H-type lectin" evidence="2">
    <location>
        <begin position="340"/>
        <end position="398"/>
    </location>
</feature>
<evidence type="ECO:0000313" key="4">
    <source>
        <dbReference type="Proteomes" id="UP001447188"/>
    </source>
</evidence>
<dbReference type="EMBL" id="JBBBZM010000113">
    <property type="protein sequence ID" value="KAL0633805.1"/>
    <property type="molecule type" value="Genomic_DNA"/>
</dbReference>
<feature type="domain" description="H-type lectin" evidence="2">
    <location>
        <begin position="145"/>
        <end position="208"/>
    </location>
</feature>
<dbReference type="Proteomes" id="UP001447188">
    <property type="component" value="Unassembled WGS sequence"/>
</dbReference>
<dbReference type="PANTHER" id="PTHR46938">
    <property type="entry name" value="DISCOIDIN-1 SUBUNIT A-RELATED-RELATED"/>
    <property type="match status" value="1"/>
</dbReference>
<protein>
    <recommendedName>
        <fullName evidence="2">H-type lectin domain-containing protein</fullName>
    </recommendedName>
</protein>
<name>A0ABR3GDF1_9PEZI</name>
<dbReference type="Pfam" id="PF09458">
    <property type="entry name" value="H_lectin"/>
    <property type="match status" value="3"/>
</dbReference>
<evidence type="ECO:0000256" key="1">
    <source>
        <dbReference type="SAM" id="Coils"/>
    </source>
</evidence>
<keyword evidence="1" id="KW-0175">Coiled coil</keyword>
<dbReference type="Gene3D" id="2.60.40.2080">
    <property type="match status" value="3"/>
</dbReference>
<sequence>MVTSPYTPASHLIANSNLTAPQLVSQFQEFANSLRYVSTAPELVFERLVANLSEAFNAAIALERQEHSRTLQTCQLANDRLNAELAKLKASVEETVRENVKENVKENVPVPVASKAVVLKKNPIIGTFHTKELRSWKQVRAKTSKVVSFTHAYSTIPSLLLGLTAVDVGNGANVRVKSYTSKIQLDRFEVNLDSWEETTLYGAGCAWLEIEADDKDFQFGSYHTIEDHPWTRPQIHNTRKVTFKRAFATAPHVVVWLSCIDLSSGKNWRIKTFATDVSAKGFTIHIDTWADSVLYTAVASWLAYPVDRAGVTSGSFTTLDIRSWAQPQLYNSGHEAFKSGVFEKPPKMFLALNSLDMGRGRNMRLSVKADNVSATGMTWHLDSWEDSVLYSAGASYIALR</sequence>
<evidence type="ECO:0000259" key="2">
    <source>
        <dbReference type="Pfam" id="PF09458"/>
    </source>
</evidence>
<dbReference type="SUPFAM" id="SSF141086">
    <property type="entry name" value="Agglutinin HPA-like"/>
    <property type="match status" value="3"/>
</dbReference>
<feature type="domain" description="H-type lectin" evidence="2">
    <location>
        <begin position="238"/>
        <end position="304"/>
    </location>
</feature>
<dbReference type="InterPro" id="IPR052487">
    <property type="entry name" value="Galactose-binding_lectin"/>
</dbReference>
<accession>A0ABR3GDF1</accession>
<dbReference type="InterPro" id="IPR037221">
    <property type="entry name" value="H-type_lectin_dom_sf"/>
</dbReference>
<proteinExistence type="predicted"/>
<comment type="caution">
    <text evidence="3">The sequence shown here is derived from an EMBL/GenBank/DDBJ whole genome shotgun (WGS) entry which is preliminary data.</text>
</comment>
<reference evidence="3 4" key="1">
    <citation type="submission" date="2024-02" db="EMBL/GenBank/DDBJ databases">
        <title>Discinaceae phylogenomics.</title>
        <authorList>
            <person name="Dirks A.C."/>
            <person name="James T.Y."/>
        </authorList>
    </citation>
    <scope>NUCLEOTIDE SEQUENCE [LARGE SCALE GENOMIC DNA]</scope>
    <source>
        <strain evidence="3 4">ACD0624</strain>
    </source>
</reference>
<feature type="coiled-coil region" evidence="1">
    <location>
        <begin position="71"/>
        <end position="98"/>
    </location>
</feature>